<evidence type="ECO:0000313" key="7">
    <source>
        <dbReference type="EMBL" id="KZV97308.1"/>
    </source>
</evidence>
<proteinExistence type="predicted"/>
<feature type="region of interest" description="Disordered" evidence="5">
    <location>
        <begin position="512"/>
        <end position="531"/>
    </location>
</feature>
<feature type="compositionally biased region" description="Polar residues" evidence="5">
    <location>
        <begin position="396"/>
        <end position="413"/>
    </location>
</feature>
<dbReference type="InParanoid" id="A0A165L3T1"/>
<evidence type="ECO:0000256" key="1">
    <source>
        <dbReference type="ARBA" id="ARBA00004141"/>
    </source>
</evidence>
<organism evidence="7 8">
    <name type="scientific">Exidia glandulosa HHB12029</name>
    <dbReference type="NCBI Taxonomy" id="1314781"/>
    <lineage>
        <taxon>Eukaryota</taxon>
        <taxon>Fungi</taxon>
        <taxon>Dikarya</taxon>
        <taxon>Basidiomycota</taxon>
        <taxon>Agaricomycotina</taxon>
        <taxon>Agaricomycetes</taxon>
        <taxon>Auriculariales</taxon>
        <taxon>Exidiaceae</taxon>
        <taxon>Exidia</taxon>
    </lineage>
</organism>
<gene>
    <name evidence="7" type="ORF">EXIGLDRAFT_764598</name>
</gene>
<feature type="transmembrane region" description="Helical" evidence="6">
    <location>
        <begin position="80"/>
        <end position="98"/>
    </location>
</feature>
<feature type="transmembrane region" description="Helical" evidence="6">
    <location>
        <begin position="681"/>
        <end position="699"/>
    </location>
</feature>
<dbReference type="OrthoDB" id="68611at2759"/>
<keyword evidence="3 6" id="KW-1133">Transmembrane helix</keyword>
<feature type="transmembrane region" description="Helical" evidence="6">
    <location>
        <begin position="706"/>
        <end position="725"/>
    </location>
</feature>
<dbReference type="STRING" id="1314781.A0A165L3T1"/>
<dbReference type="Proteomes" id="UP000077266">
    <property type="component" value="Unassembled WGS sequence"/>
</dbReference>
<feature type="transmembrane region" description="Helical" evidence="6">
    <location>
        <begin position="56"/>
        <end position="73"/>
    </location>
</feature>
<keyword evidence="4 6" id="KW-0472">Membrane</keyword>
<evidence type="ECO:0000256" key="4">
    <source>
        <dbReference type="ARBA" id="ARBA00023136"/>
    </source>
</evidence>
<sequence>MSTSALNKVKNAVRSLRRTVFSTKFVPVLKGTIAYTLALSLIMVNGFADLSEFPPALASILILTIAGNVGGPIGATLQAAFLALTGIAIGGLAFYALANLHESHVAQGFVFFIFVYVAALIKARGQRWFGFSLFAVLMAFNGIYTSVLLNGYNAAYLRAYLEAYAWGGAIVLAVNLLIWPRSSEKELRQTLVLSLEHIGTFAHLLSKTYTMTITEDEKKVRDHLAQSLRADFGFLNQKIADTTVEINFSKYSMADYTHFVGRTRALQIAAISAYSSLLGLEDKDVDLFKTHFLPSTRQSFLVFRRSVDITLKEIGAALACKPLDDYKNQPGYSDYLDLEDQRAGSQDTINDVVPGNIEGLSAEIQRAEQDIEFQLRLVSRRLETEVDGVEDHDESSPATPTVVRSSAPSSRPATGNKPPASEKGGTPPNATAKGPHKCGVERIAPTFEKFALVQQHILSEILATGALHGHDQKLRLHLPQPSLHTAWGIGTGGTNTPRTTAPPRRSELDLLIGRPDERTPEDEEEEAEQTANHHSLLRVYSFIFAMRIYVQQLEWYHRDAVRFQSDTGKHAPRRMQFHFFQRLANPHMTTLHSINFTPPQAKFAGAPVEDPVDVDDRDLGFKEAMALLEQRTYTPQKKTLWQRVKQLEHAARSPMSIFALKTAAGAIVFAMLLFAPTTRQFFINYSLTGGLLTLIVSISPTLGQSLLAFVLQIAGSGLGYLWGVALLEMFRGVGGYAFNPFGIVALLSLSSLPFFYLIYYNPKFFVLSLLALNSAGVLVVTEWIYVEHWHRPFDTPIFRAGKAVTSLGIALGISVIFQVFILRNPARRTLRKALADLTYSMLSYYTLFHAYVRAVVPVALDDYRPPRSAICRVEKELKRRELKMQRQLIDMNPLLVFAAAEVDFTSPFRADLAAKVMRCNQMMLDRLKEARSVIGVDVVPDIITREFSARLYAYRRRNIRLAKASLYTCASSLASKAPLPSETPAKLFLKGNMGDFLHDAMLISSHMSRTEEGKEAILNGELTRYWAYVMTITSLSEQLITLEETCHELFGDVDSTLL</sequence>
<comment type="subcellular location">
    <subcellularLocation>
        <location evidence="1">Membrane</location>
        <topology evidence="1">Multi-pass membrane protein</topology>
    </subcellularLocation>
</comment>
<feature type="transmembrane region" description="Helical" evidence="6">
    <location>
        <begin position="21"/>
        <end position="44"/>
    </location>
</feature>
<name>A0A165L3T1_EXIGL</name>
<accession>A0A165L3T1</accession>
<dbReference type="PANTHER" id="PTHR47804">
    <property type="entry name" value="60S RIBOSOMAL PROTEIN L19"/>
    <property type="match status" value="1"/>
</dbReference>
<feature type="transmembrane region" description="Helical" evidence="6">
    <location>
        <begin position="764"/>
        <end position="785"/>
    </location>
</feature>
<dbReference type="InterPro" id="IPR052430">
    <property type="entry name" value="IVT-Associated"/>
</dbReference>
<evidence type="ECO:0000256" key="6">
    <source>
        <dbReference type="SAM" id="Phobius"/>
    </source>
</evidence>
<feature type="transmembrane region" description="Helical" evidence="6">
    <location>
        <begin position="655"/>
        <end position="675"/>
    </location>
</feature>
<feature type="transmembrane region" description="Helical" evidence="6">
    <location>
        <begin position="737"/>
        <end position="757"/>
    </location>
</feature>
<feature type="region of interest" description="Disordered" evidence="5">
    <location>
        <begin position="385"/>
        <end position="437"/>
    </location>
</feature>
<keyword evidence="8" id="KW-1185">Reference proteome</keyword>
<evidence type="ECO:0000256" key="3">
    <source>
        <dbReference type="ARBA" id="ARBA00022989"/>
    </source>
</evidence>
<dbReference type="AlphaFoldDB" id="A0A165L3T1"/>
<reference evidence="7 8" key="1">
    <citation type="journal article" date="2016" name="Mol. Biol. Evol.">
        <title>Comparative Genomics of Early-Diverging Mushroom-Forming Fungi Provides Insights into the Origins of Lignocellulose Decay Capabilities.</title>
        <authorList>
            <person name="Nagy L.G."/>
            <person name="Riley R."/>
            <person name="Tritt A."/>
            <person name="Adam C."/>
            <person name="Daum C."/>
            <person name="Floudas D."/>
            <person name="Sun H."/>
            <person name="Yadav J.S."/>
            <person name="Pangilinan J."/>
            <person name="Larsson K.H."/>
            <person name="Matsuura K."/>
            <person name="Barry K."/>
            <person name="Labutti K."/>
            <person name="Kuo R."/>
            <person name="Ohm R.A."/>
            <person name="Bhattacharya S.S."/>
            <person name="Shirouzu T."/>
            <person name="Yoshinaga Y."/>
            <person name="Martin F.M."/>
            <person name="Grigoriev I.V."/>
            <person name="Hibbett D.S."/>
        </authorList>
    </citation>
    <scope>NUCLEOTIDE SEQUENCE [LARGE SCALE GENOMIC DNA]</scope>
    <source>
        <strain evidence="7 8">HHB12029</strain>
    </source>
</reference>
<dbReference type="EMBL" id="KV425932">
    <property type="protein sequence ID" value="KZV97308.1"/>
    <property type="molecule type" value="Genomic_DNA"/>
</dbReference>
<dbReference type="PANTHER" id="PTHR47804:SF3">
    <property type="entry name" value="PROTEIN BRE4"/>
    <property type="match status" value="1"/>
</dbReference>
<dbReference type="GO" id="GO:0016020">
    <property type="term" value="C:membrane"/>
    <property type="evidence" value="ECO:0007669"/>
    <property type="project" value="UniProtKB-SubCell"/>
</dbReference>
<keyword evidence="2 6" id="KW-0812">Transmembrane</keyword>
<feature type="compositionally biased region" description="Acidic residues" evidence="5">
    <location>
        <begin position="519"/>
        <end position="528"/>
    </location>
</feature>
<evidence type="ECO:0000256" key="2">
    <source>
        <dbReference type="ARBA" id="ARBA00022692"/>
    </source>
</evidence>
<protein>
    <submittedName>
        <fullName evidence="7">Uncharacterized protein</fullName>
    </submittedName>
</protein>
<evidence type="ECO:0000313" key="8">
    <source>
        <dbReference type="Proteomes" id="UP000077266"/>
    </source>
</evidence>
<feature type="transmembrane region" description="Helical" evidence="6">
    <location>
        <begin position="128"/>
        <end position="147"/>
    </location>
</feature>
<feature type="transmembrane region" description="Helical" evidence="6">
    <location>
        <begin position="797"/>
        <end position="822"/>
    </location>
</feature>
<feature type="transmembrane region" description="Helical" evidence="6">
    <location>
        <begin position="159"/>
        <end position="179"/>
    </location>
</feature>
<evidence type="ECO:0000256" key="5">
    <source>
        <dbReference type="SAM" id="MobiDB-lite"/>
    </source>
</evidence>
<feature type="transmembrane region" description="Helical" evidence="6">
    <location>
        <begin position="104"/>
        <end position="121"/>
    </location>
</feature>